<sequence length="326" mass="36431">MPGRRVVVDSVPVNDELDLLELRLEHLSPYVDRFVIAESAQTFTGEPKPLHVTQNLDRFAQYADRMEIVIYAPGRDDSAWDRERLARTTLLQRLQQLEEDSVVLLGDVDEFPSSSQAQALQTVDGPVVVPLDTFYRRANWRLELDTPFLKTKAMPVRDLPGDLHALRLDEELPEVTGERGAHLSFMGFDAAALAAKLLAFSHTEYQFAASAAERVLGVSDDMALDHFGRSRARGGGVLTYVAPPDESELHGWLRSRRPEWFGSRPKAVHVWRAMSAAALDEAMSSHDASKLADLGAWGTVRSPSARRLLVLRARAALGRIRHGRRH</sequence>
<dbReference type="Pfam" id="PF04724">
    <property type="entry name" value="Glyco_transf_17"/>
    <property type="match status" value="1"/>
</dbReference>
<protein>
    <recommendedName>
        <fullName evidence="3">Glycosyltransferase family 2 protein</fullName>
    </recommendedName>
</protein>
<dbReference type="PANTHER" id="PTHR12224">
    <property type="entry name" value="BETA-1,4-MANNOSYL-GLYCOPROTEIN BETA-1,4-N-ACETYLGLUCOSAMINYL-TRANSFERASE"/>
    <property type="match status" value="1"/>
</dbReference>
<dbReference type="InterPro" id="IPR006813">
    <property type="entry name" value="Glyco_trans_17"/>
</dbReference>
<evidence type="ECO:0000313" key="2">
    <source>
        <dbReference type="Proteomes" id="UP000636918"/>
    </source>
</evidence>
<proteinExistence type="predicted"/>
<accession>A0ABS1LBR1</accession>
<organism evidence="1 2">
    <name type="scientific">Nocardioides baculatus</name>
    <dbReference type="NCBI Taxonomy" id="2801337"/>
    <lineage>
        <taxon>Bacteria</taxon>
        <taxon>Bacillati</taxon>
        <taxon>Actinomycetota</taxon>
        <taxon>Actinomycetes</taxon>
        <taxon>Propionibacteriales</taxon>
        <taxon>Nocardioidaceae</taxon>
        <taxon>Nocardioides</taxon>
    </lineage>
</organism>
<dbReference type="EMBL" id="JAERSG010000005">
    <property type="protein sequence ID" value="MBL0749130.1"/>
    <property type="molecule type" value="Genomic_DNA"/>
</dbReference>
<gene>
    <name evidence="1" type="ORF">JI751_16030</name>
</gene>
<name>A0ABS1LBR1_9ACTN</name>
<comment type="caution">
    <text evidence="1">The sequence shown here is derived from an EMBL/GenBank/DDBJ whole genome shotgun (WGS) entry which is preliminary data.</text>
</comment>
<reference evidence="1 2" key="1">
    <citation type="submission" date="2021-01" db="EMBL/GenBank/DDBJ databases">
        <title>Genome seq and assembly of Nocardiodes sp. G10.</title>
        <authorList>
            <person name="Chhetri G."/>
        </authorList>
    </citation>
    <scope>NUCLEOTIDE SEQUENCE [LARGE SCALE GENOMIC DNA]</scope>
    <source>
        <strain evidence="1 2">G10</strain>
    </source>
</reference>
<evidence type="ECO:0008006" key="3">
    <source>
        <dbReference type="Google" id="ProtNLM"/>
    </source>
</evidence>
<dbReference type="RefSeq" id="WP_201938874.1">
    <property type="nucleotide sequence ID" value="NZ_JAERSG010000005.1"/>
</dbReference>
<dbReference type="Proteomes" id="UP000636918">
    <property type="component" value="Unassembled WGS sequence"/>
</dbReference>
<dbReference type="PANTHER" id="PTHR12224:SF0">
    <property type="entry name" value="BETA-1,4-MANNOSYL-GLYCOPROTEIN 4-BETA-N-ACETYLGLUCOSAMINYLTRANSFERASE"/>
    <property type="match status" value="1"/>
</dbReference>
<keyword evidence="2" id="KW-1185">Reference proteome</keyword>
<evidence type="ECO:0000313" key="1">
    <source>
        <dbReference type="EMBL" id="MBL0749130.1"/>
    </source>
</evidence>